<dbReference type="PANTHER" id="PTHR48081">
    <property type="entry name" value="AB HYDROLASE SUPERFAMILY PROTEIN C4A8.06C"/>
    <property type="match status" value="1"/>
</dbReference>
<evidence type="ECO:0000256" key="1">
    <source>
        <dbReference type="ARBA" id="ARBA00022801"/>
    </source>
</evidence>
<comment type="caution">
    <text evidence="3">The sequence shown here is derived from an EMBL/GenBank/DDBJ whole genome shotgun (WGS) entry which is preliminary data.</text>
</comment>
<dbReference type="Proteomes" id="UP000278792">
    <property type="component" value="Unassembled WGS sequence"/>
</dbReference>
<keyword evidence="1 3" id="KW-0378">Hydrolase</keyword>
<dbReference type="EMBL" id="RKIK01000022">
    <property type="protein sequence ID" value="ROV60377.1"/>
    <property type="molecule type" value="Genomic_DNA"/>
</dbReference>
<dbReference type="InterPro" id="IPR049492">
    <property type="entry name" value="BD-FAE-like_dom"/>
</dbReference>
<name>A0A3N3E0V1_9VIBR</name>
<sequence length="241" mass="27522">MSEKIKLFYGKHEKQFGQLSIPDSTTPLPIIVVIHGGYWKDKNTLDIYPTKFIVDEFNRSFAIWDLEYRGIPETGEISLETILSDIKQGYEYLTKLTHHNLDLDRILLVGHSAGAHLACWLLGENLSIAPKRAISISGVLDLAQYELLNEPIQVKKLLNHDLKKMPFANPVARGHGETHLTVIHGLEDQTVPYSMATHYADLWNVELLLLEKCGHFSMLPLEEGEYWQTMKNIIQSNMEQL</sequence>
<dbReference type="GO" id="GO:0016787">
    <property type="term" value="F:hydrolase activity"/>
    <property type="evidence" value="ECO:0007669"/>
    <property type="project" value="UniProtKB-KW"/>
</dbReference>
<evidence type="ECO:0000313" key="4">
    <source>
        <dbReference type="Proteomes" id="UP000278792"/>
    </source>
</evidence>
<evidence type="ECO:0000313" key="3">
    <source>
        <dbReference type="EMBL" id="ROV60377.1"/>
    </source>
</evidence>
<feature type="domain" description="BD-FAE-like" evidence="2">
    <location>
        <begin position="24"/>
        <end position="121"/>
    </location>
</feature>
<dbReference type="Pfam" id="PF20434">
    <property type="entry name" value="BD-FAE"/>
    <property type="match status" value="1"/>
</dbReference>
<dbReference type="InterPro" id="IPR029058">
    <property type="entry name" value="AB_hydrolase_fold"/>
</dbReference>
<accession>A0A3N3E0V1</accession>
<gene>
    <name evidence="3" type="ORF">EGH82_09505</name>
</gene>
<evidence type="ECO:0000259" key="2">
    <source>
        <dbReference type="Pfam" id="PF20434"/>
    </source>
</evidence>
<dbReference type="SUPFAM" id="SSF53474">
    <property type="entry name" value="alpha/beta-Hydrolases"/>
    <property type="match status" value="1"/>
</dbReference>
<organism evidence="3 4">
    <name type="scientific">Vibrio ponticus</name>
    <dbReference type="NCBI Taxonomy" id="265668"/>
    <lineage>
        <taxon>Bacteria</taxon>
        <taxon>Pseudomonadati</taxon>
        <taxon>Pseudomonadota</taxon>
        <taxon>Gammaproteobacteria</taxon>
        <taxon>Vibrionales</taxon>
        <taxon>Vibrionaceae</taxon>
        <taxon>Vibrio</taxon>
    </lineage>
</organism>
<proteinExistence type="predicted"/>
<protein>
    <submittedName>
        <fullName evidence="3">Alpha/beta hydrolase</fullName>
    </submittedName>
</protein>
<reference evidence="3 4" key="1">
    <citation type="submission" date="2018-11" db="EMBL/GenBank/DDBJ databases">
        <title>Vibrio ponticus strain CAIM 1751 pathogenic for the snapper Lutjanus guttatus.</title>
        <authorList>
            <person name="Soto-Rodriguez S."/>
            <person name="Lozano-Olvera R."/>
            <person name="Gomez-Gil B."/>
        </authorList>
    </citation>
    <scope>NUCLEOTIDE SEQUENCE [LARGE SCALE GENOMIC DNA]</scope>
    <source>
        <strain evidence="3 4">CAIM 1751</strain>
    </source>
</reference>
<dbReference type="AlphaFoldDB" id="A0A3N3E0V1"/>
<dbReference type="InterPro" id="IPR050300">
    <property type="entry name" value="GDXG_lipolytic_enzyme"/>
</dbReference>
<dbReference type="RefSeq" id="WP_123781895.1">
    <property type="nucleotide sequence ID" value="NZ_RKIK01000022.1"/>
</dbReference>
<dbReference type="Gene3D" id="3.40.50.1820">
    <property type="entry name" value="alpha/beta hydrolase"/>
    <property type="match status" value="1"/>
</dbReference>
<dbReference type="PANTHER" id="PTHR48081:SF33">
    <property type="entry name" value="KYNURENINE FORMAMIDASE"/>
    <property type="match status" value="1"/>
</dbReference>